<protein>
    <recommendedName>
        <fullName evidence="1">DUF7278 domain-containing protein</fullName>
    </recommendedName>
</protein>
<evidence type="ECO:0000313" key="2">
    <source>
        <dbReference type="EMBL" id="KAF1301488.1"/>
    </source>
</evidence>
<sequence length="346" mass="40281">MNLFEALEWSQWKNLAMEIKVQVISQVLMYFVSPLKQVSDVEYCEFELSGVKCQTFECSVDGERFVLVPGNKEAILGWDLGMHGVTTPYEVEKIKRTPYFEQLQMSYQLQTLEDWDIFINESTSSLRKVAIPPMLVQKEALPTGTTYIGEFNTITGEFVGNVAQFSPIEQTFRASFKQPTSFEESLTWRLAPEIFVEDAFYAILDPATEAYRLYRQQTCNLQELRKQTQADVFDLLTEDQWEYINGGGTRKLFRWGNESDSLSENQSHHKMLQENMFGLLFDISRTRWEVTDSNRLKLEKMEPTGLPLFDNLPLSSYYRSRKILSEEDKLLPSDFLYRKAIVIRSE</sequence>
<organism evidence="2 3">
    <name type="scientific">Candidatus Enterococcus willemsii</name>
    <dbReference type="NCBI Taxonomy" id="1857215"/>
    <lineage>
        <taxon>Bacteria</taxon>
        <taxon>Bacillati</taxon>
        <taxon>Bacillota</taxon>
        <taxon>Bacilli</taxon>
        <taxon>Lactobacillales</taxon>
        <taxon>Enterococcaceae</taxon>
        <taxon>Enterococcus</taxon>
    </lineage>
</organism>
<dbReference type="Proteomes" id="UP000782705">
    <property type="component" value="Unassembled WGS sequence"/>
</dbReference>
<name>A0ABQ6YWY3_9ENTE</name>
<evidence type="ECO:0000313" key="3">
    <source>
        <dbReference type="Proteomes" id="UP000782705"/>
    </source>
</evidence>
<dbReference type="EMBL" id="MAEL01000057">
    <property type="protein sequence ID" value="KAF1301488.1"/>
    <property type="molecule type" value="Genomic_DNA"/>
</dbReference>
<keyword evidence="3" id="KW-1185">Reference proteome</keyword>
<evidence type="ECO:0000259" key="1">
    <source>
        <dbReference type="Pfam" id="PF23944"/>
    </source>
</evidence>
<dbReference type="InterPro" id="IPR055702">
    <property type="entry name" value="DUF7278"/>
</dbReference>
<proteinExistence type="predicted"/>
<reference evidence="2 3" key="1">
    <citation type="submission" date="2016-06" db="EMBL/GenBank/DDBJ databases">
        <title>Four novel species of enterococci isolated from chicken manure.</title>
        <authorList>
            <person name="Van Tyne D."/>
        </authorList>
    </citation>
    <scope>NUCLEOTIDE SEQUENCE [LARGE SCALE GENOMIC DNA]</scope>
    <source>
        <strain evidence="2 3">CU12B</strain>
    </source>
</reference>
<gene>
    <name evidence="2" type="ORF">BAU17_06085</name>
</gene>
<dbReference type="Pfam" id="PF23944">
    <property type="entry name" value="DUF7278"/>
    <property type="match status" value="1"/>
</dbReference>
<feature type="domain" description="DUF7278" evidence="1">
    <location>
        <begin position="146"/>
        <end position="215"/>
    </location>
</feature>
<accession>A0ABQ6YWY3</accession>
<dbReference type="RefSeq" id="WP_161903269.1">
    <property type="nucleotide sequence ID" value="NZ_MAEL01000057.1"/>
</dbReference>
<comment type="caution">
    <text evidence="2">The sequence shown here is derived from an EMBL/GenBank/DDBJ whole genome shotgun (WGS) entry which is preliminary data.</text>
</comment>